<dbReference type="Gene3D" id="3.30.420.10">
    <property type="entry name" value="Ribonuclease H-like superfamily/Ribonuclease H"/>
    <property type="match status" value="1"/>
</dbReference>
<dbReference type="GO" id="GO:0004535">
    <property type="term" value="F:poly(A)-specific ribonuclease activity"/>
    <property type="evidence" value="ECO:0007669"/>
    <property type="project" value="TreeGrafter"/>
</dbReference>
<feature type="region of interest" description="Disordered" evidence="1">
    <location>
        <begin position="2540"/>
        <end position="2600"/>
    </location>
</feature>
<feature type="compositionally biased region" description="Low complexity" evidence="1">
    <location>
        <begin position="1818"/>
        <end position="1835"/>
    </location>
</feature>
<dbReference type="EMBL" id="LN714483">
    <property type="protein sequence ID" value="CEL67434.1"/>
    <property type="molecule type" value="Genomic_DNA"/>
</dbReference>
<feature type="region of interest" description="Disordered" evidence="1">
    <location>
        <begin position="668"/>
        <end position="704"/>
    </location>
</feature>
<feature type="compositionally biased region" description="Basic and acidic residues" evidence="1">
    <location>
        <begin position="719"/>
        <end position="729"/>
    </location>
</feature>
<feature type="region of interest" description="Disordered" evidence="1">
    <location>
        <begin position="1818"/>
        <end position="1837"/>
    </location>
</feature>
<dbReference type="SMART" id="SM00479">
    <property type="entry name" value="EXOIII"/>
    <property type="match status" value="1"/>
</dbReference>
<dbReference type="Pfam" id="PF13423">
    <property type="entry name" value="UCH_1"/>
    <property type="match status" value="1"/>
</dbReference>
<evidence type="ECO:0000256" key="1">
    <source>
        <dbReference type="SAM" id="MobiDB-lite"/>
    </source>
</evidence>
<feature type="compositionally biased region" description="Basic and acidic residues" evidence="1">
    <location>
        <begin position="606"/>
        <end position="626"/>
    </location>
</feature>
<feature type="region of interest" description="Disordered" evidence="1">
    <location>
        <begin position="1635"/>
        <end position="1664"/>
    </location>
</feature>
<accession>A0A0F7UC69</accession>
<feature type="compositionally biased region" description="Low complexity" evidence="1">
    <location>
        <begin position="187"/>
        <end position="200"/>
    </location>
</feature>
<feature type="region of interest" description="Disordered" evidence="1">
    <location>
        <begin position="1360"/>
        <end position="1423"/>
    </location>
</feature>
<feature type="compositionally biased region" description="Low complexity" evidence="1">
    <location>
        <begin position="1601"/>
        <end position="1617"/>
    </location>
</feature>
<feature type="region of interest" description="Disordered" evidence="1">
    <location>
        <begin position="118"/>
        <end position="149"/>
    </location>
</feature>
<dbReference type="Pfam" id="PF00929">
    <property type="entry name" value="RNase_T"/>
    <property type="match status" value="1"/>
</dbReference>
<feature type="compositionally biased region" description="Basic and acidic residues" evidence="1">
    <location>
        <begin position="2565"/>
        <end position="2600"/>
    </location>
</feature>
<feature type="compositionally biased region" description="Basic and acidic residues" evidence="1">
    <location>
        <begin position="56"/>
        <end position="92"/>
    </location>
</feature>
<feature type="region of interest" description="Disordered" evidence="1">
    <location>
        <begin position="219"/>
        <end position="238"/>
    </location>
</feature>
<feature type="compositionally biased region" description="Low complexity" evidence="1">
    <location>
        <begin position="1797"/>
        <end position="1813"/>
    </location>
</feature>
<feature type="compositionally biased region" description="Low complexity" evidence="1">
    <location>
        <begin position="134"/>
        <end position="143"/>
    </location>
</feature>
<feature type="compositionally biased region" description="Pro residues" evidence="1">
    <location>
        <begin position="1638"/>
        <end position="1647"/>
    </location>
</feature>
<sequence>MCDLVHLRKRGGEDGAGDSLCSARPLAERQRPRRSGDDDGRSPAVKKPEGNTNGGNKDRETRSEGGPSCEKKAEEAERTERGARPHQLRRDASPFQPSFASSSPSAASFLGFVSSLSPAPPSHGWQMPNRRPRWPASPASPRNFSVLHYASGDRSGPSLGPHFPSPLEASSLGLSLDVSCQGAVSSPSPSLSSSASSLSSVHRDSSAPLKRSVAELTPAPSLQNDETHGSPFASSSPFRSSSFPPPFASALPQSFPPYFSLPTEASGLPFPASCAAKGVPAPAEFDGGVCTPDDAVFFFSPSSDATEQDLALAAWPDSGEAFGGFPDEAQDLFSPDNLPLHERPGDALPPPYSSPGFCLASWHPEQEGAETVFGETADDTQPLGPEEGEAYLSAVASYSTPCAPPYALPLYCAGDPAAASPEAGKPDPSQFAQAENEKSGVHTENDGDARTFSSFGNPPLAVASALFHDLCARPTSHAVPASCPFPAPHGCPDASPLPAPGSSSSFPVSSFPSSLSSCVRFASPVAEVVGRPVQIPARLKHSLAPRDGSTPSEIEASVPFSGGHGQEQAAHAGNGLDGISSGFVLSASAPSWEMPGSEEAQWTEEPESRGEASAEQGGEERGKTPTEKPATQLRSRASPFYPSSSFVLQSDAPLSSLSSFSSAFPSSVSASSFPSSHPGEAQAEGRGERTERKCRPFQFSPHSSPFCPSVASSLPLLQRKGENGKRDGPFLDFSAQAKQHPAASGNDAFKHNLHGSSSDLRANDAVSPPQTSLTPFPHFVQHHSVSFSPSFSSSSPSSLSSSSPAFSPFSSASFSSSSFPSFAPCSSSFASSSLSSSSPAFSPFTSLSCASSSFAAFSSSSALSSSSAFASSSAFSSPPDCSFATPFHAQWDGEALGRQARGFRREEREEKRGPWLGRDMRFYEEIADLLSSASLSSASEDETGDEWLTSAEDSQEGTEPEEAEEEQTGGEACTSSPCLRHSRQTQHSPLSPPKASEQSSPFRVRPRASSFSPSSVSSPSSLSSSLSSSFVSSPLASSFLSSSFSSLCSPAPPVACSPSSCSRLHAPAARRAARSRRERTDAIPSRFRNFPVWPPEGRSWVTENREHAAQLPRLMNPTPFAGIEKSGKNERDLVHAVAQAVFFTPIFKEPLANHLCDRNACVACELGFLLHMLDLARTEADPCRRICQSRNFQRILSELPRMRRERVFHAFLPRTPSEGEQNTRGGPFSALARRTRVFFDLLLEHLREDLTTASSPSAPSSLVEFLFRLREPDAASGEQRDAIEIDSRFILPLRYPRKEVSVESDCSSDCSVSSSSLSPSPPSSFSSKDREGDTRMQSATAPLSFIEVLEHSLILHCGRGAKERRRKNKGEGFPRAGAVTGGKREGAQCNIPEESEEENAKEKGKGQSEGIGERDEDEQEGCAVGVRTGAARVQRKTETSLTAYPPLLLIDANLESEQDAACWRAPAGVAAQLRRGRGRKETRGTDSRGVRTSDEATREGREESRRCRPSFLGSGFWVKLQPSGEATETERLPRVRQEAFPGAVQYVLTAVLFGVRSPVSSLVSSLSPPKRPVSPSRDFRLPDKSSSPTLHPPALTGRPRAAVNSSSSSSSGASSSSAASTSCVFASSVSSSFISSSPPSPSSPVPSCPSSSSLSSSPSSASPFLSASSAPLSSLFLSGRSVSASPRVCPSESERGDAGSVEGERGRRAPLPSTHAFCSSSPGRQGQAEKSSETRDEGDDDGGEAANVTSPVELRDVEEEERLLLFVRVPEPYLRMRRVPSKSGLEQFSEAGCASTVSARSSCAHSASPSLSSTALVPAARAAHPSLSSSPSSLDALRRVVTAEEAGERGKEGNGRGDAQPEPAGEEKDGGERGTEPARCGNDLGSSGGECREVSGQTSEGENDGTATEERKEAERRPAAEQDSRRKGRPGKNTWLLVNDHVLAYVKEKTVLDFSPSWKIPVLLQFTRADALESPAVVEHLAASPALWERSESDGERGDSDSRPDTRPSLVSQGLSSSRCRGASRAETAAARAVGAEGGNEQTSGTGSENAESARTQSAEMARATPAASFRLFQADKNISLHPLAATHPTTFVPLTHSELVALHRGNGLRLSTALSGRNATKEGDRLSPFSSCASSSLPSSTPLAAALSPSASSWHPRSREAGEDREREKRVEQSASETQVLREAGASGDTKRETASEAAEVERTSGEPTCGARRPDRKEEREVAKPTSFREREPSGDDVENKEQRETGEAKGMEERAELVSSDLADNEEGVHLPRVCPSVRPAAPEDREGKEENEEQRGWLVALDAEFVAEEDCYEDEEALCSLSAPRHRSQPVTRQSLALARVSVLRGEGPQAGVPFIDHYVHFKAAPKDYLTRFSGLRPGDLDLNASQFWLSTKKAIHQKLRYLVDAGCVFVGHGLSQDFRIINLFVPSSQIVDTVELFRLPGRRLLSLKFLAAHLLDLHIQQTTHDSIQDARAALLLYRRYTELRRSGCLEQCIHHLYQIGYSTRWRVPDPPTVLPLSPALPLYVSGHVRSRLSPEAPPFVSQCREGRRQSSSSSLPAMPLEREQTAEKDGKWKGNAEANETRREERWERTGEKEA</sequence>
<feature type="compositionally biased region" description="Basic and acidic residues" evidence="1">
    <location>
        <begin position="903"/>
        <end position="917"/>
    </location>
</feature>
<feature type="region of interest" description="Disordered" evidence="1">
    <location>
        <begin position="2117"/>
        <end position="2297"/>
    </location>
</feature>
<feature type="compositionally biased region" description="Low complexity" evidence="1">
    <location>
        <begin position="2127"/>
        <end position="2154"/>
    </location>
</feature>
<name>A0A0F7UC69_NEOCL</name>
<dbReference type="PANTHER" id="PTHR15728">
    <property type="entry name" value="DEADENYLATION COMPLEX CATALYTIC SUBUNIT PAN2"/>
    <property type="match status" value="1"/>
</dbReference>
<feature type="region of interest" description="Disordered" evidence="1">
    <location>
        <begin position="1988"/>
        <end position="2063"/>
    </location>
</feature>
<dbReference type="InterPro" id="IPR012337">
    <property type="entry name" value="RNaseH-like_sf"/>
</dbReference>
<dbReference type="InterPro" id="IPR036397">
    <property type="entry name" value="RNaseH_sf"/>
</dbReference>
<feature type="region of interest" description="Disordered" evidence="1">
    <location>
        <begin position="1842"/>
        <end position="1932"/>
    </location>
</feature>
<feature type="region of interest" description="Disordered" evidence="1">
    <location>
        <begin position="541"/>
        <end position="577"/>
    </location>
</feature>
<feature type="region of interest" description="Disordered" evidence="1">
    <location>
        <begin position="187"/>
        <end position="211"/>
    </location>
</feature>
<dbReference type="CDD" id="cd06143">
    <property type="entry name" value="PAN2_exo"/>
    <property type="match status" value="1"/>
</dbReference>
<feature type="region of interest" description="Disordered" evidence="1">
    <location>
        <begin position="719"/>
        <end position="773"/>
    </location>
</feature>
<feature type="compositionally biased region" description="Basic and acidic residues" evidence="1">
    <location>
        <begin position="683"/>
        <end position="694"/>
    </location>
</feature>
<feature type="compositionally biased region" description="Low complexity" evidence="1">
    <location>
        <begin position="93"/>
        <end position="105"/>
    </location>
</feature>
<feature type="compositionally biased region" description="Basic and acidic residues" evidence="1">
    <location>
        <begin position="435"/>
        <end position="446"/>
    </location>
</feature>
<reference evidence="3" key="1">
    <citation type="journal article" date="2015" name="PLoS ONE">
        <title>Comprehensive Evaluation of Toxoplasma gondii VEG and Neospora caninum LIV Genomes with Tachyzoite Stage Transcriptome and Proteome Defines Novel Transcript Features.</title>
        <authorList>
            <person name="Ramaprasad A."/>
            <person name="Mourier T."/>
            <person name="Naeem R."/>
            <person name="Malas T.B."/>
            <person name="Moussa E."/>
            <person name="Panigrahi A."/>
            <person name="Vermont S.J."/>
            <person name="Otto T.D."/>
            <person name="Wastling J."/>
            <person name="Pain A."/>
        </authorList>
    </citation>
    <scope>NUCLEOTIDE SEQUENCE</scope>
    <source>
        <strain evidence="3">Liverpool</strain>
    </source>
</reference>
<feature type="compositionally biased region" description="Basic and acidic residues" evidence="1">
    <location>
        <begin position="1842"/>
        <end position="1855"/>
    </location>
</feature>
<feature type="compositionally biased region" description="Basic and acidic residues" evidence="1">
    <location>
        <begin position="1989"/>
        <end position="2006"/>
    </location>
</feature>
<feature type="compositionally biased region" description="Basic and acidic residues" evidence="1">
    <location>
        <begin position="1692"/>
        <end position="1707"/>
    </location>
</feature>
<feature type="compositionally biased region" description="Low complexity" evidence="1">
    <location>
        <begin position="2021"/>
        <end position="2041"/>
    </location>
</feature>
<dbReference type="SUPFAM" id="SSF53098">
    <property type="entry name" value="Ribonuclease H-like"/>
    <property type="match status" value="1"/>
</dbReference>
<feature type="compositionally biased region" description="Polar residues" evidence="1">
    <location>
        <begin position="2042"/>
        <end position="2059"/>
    </location>
</feature>
<feature type="region of interest" description="Disordered" evidence="1">
    <location>
        <begin position="1309"/>
        <end position="1337"/>
    </location>
</feature>
<feature type="region of interest" description="Disordered" evidence="1">
    <location>
        <begin position="589"/>
        <end position="637"/>
    </location>
</feature>
<feature type="compositionally biased region" description="Basic and acidic residues" evidence="1">
    <location>
        <begin position="2214"/>
        <end position="2259"/>
    </location>
</feature>
<dbReference type="GO" id="GO:0003676">
    <property type="term" value="F:nucleic acid binding"/>
    <property type="evidence" value="ECO:0007669"/>
    <property type="project" value="InterPro"/>
</dbReference>
<feature type="compositionally biased region" description="Low complexity" evidence="1">
    <location>
        <begin position="999"/>
        <end position="1023"/>
    </location>
</feature>
<feature type="region of interest" description="Disordered" evidence="1">
    <location>
        <begin position="1683"/>
        <end position="1754"/>
    </location>
</feature>
<gene>
    <name evidence="3" type="ORF">BN1204_032340</name>
</gene>
<proteinExistence type="predicted"/>
<feature type="compositionally biased region" description="Low complexity" evidence="1">
    <location>
        <begin position="1309"/>
        <end position="1326"/>
    </location>
</feature>
<feature type="compositionally biased region" description="Acidic residues" evidence="1">
    <location>
        <begin position="953"/>
        <end position="968"/>
    </location>
</feature>
<feature type="compositionally biased region" description="Low complexity" evidence="1">
    <location>
        <begin position="1648"/>
        <end position="1664"/>
    </location>
</feature>
<dbReference type="GO" id="GO:0031251">
    <property type="term" value="C:PAN complex"/>
    <property type="evidence" value="ECO:0007669"/>
    <property type="project" value="TreeGrafter"/>
</dbReference>
<organism evidence="3">
    <name type="scientific">Neospora caninum (strain Liverpool)</name>
    <dbReference type="NCBI Taxonomy" id="572307"/>
    <lineage>
        <taxon>Eukaryota</taxon>
        <taxon>Sar</taxon>
        <taxon>Alveolata</taxon>
        <taxon>Apicomplexa</taxon>
        <taxon>Conoidasida</taxon>
        <taxon>Coccidia</taxon>
        <taxon>Eucoccidiorida</taxon>
        <taxon>Eimeriorina</taxon>
        <taxon>Sarcocystidae</taxon>
        <taxon>Neospora</taxon>
    </lineage>
</organism>
<feature type="domain" description="Exonuclease" evidence="2">
    <location>
        <begin position="2301"/>
        <end position="2491"/>
    </location>
</feature>
<feature type="compositionally biased region" description="Basic and acidic residues" evidence="1">
    <location>
        <begin position="1908"/>
        <end position="1925"/>
    </location>
</feature>
<evidence type="ECO:0000313" key="3">
    <source>
        <dbReference type="EMBL" id="CEL67434.1"/>
    </source>
</evidence>
<dbReference type="InterPro" id="IPR013520">
    <property type="entry name" value="Ribonucl_H"/>
</dbReference>
<feature type="compositionally biased region" description="Low complexity" evidence="1">
    <location>
        <begin position="1561"/>
        <end position="1576"/>
    </location>
</feature>
<feature type="region of interest" description="Disordered" evidence="1">
    <location>
        <begin position="1561"/>
        <end position="1617"/>
    </location>
</feature>
<protein>
    <submittedName>
        <fullName evidence="3">PAB-dependent poly(A)-specific ribonuclease subunit PAN2, related</fullName>
    </submittedName>
</protein>
<feature type="compositionally biased region" description="Basic and acidic residues" evidence="1">
    <location>
        <begin position="26"/>
        <end position="49"/>
    </location>
</feature>
<feature type="compositionally biased region" description="Basic and acidic residues" evidence="1">
    <location>
        <begin position="2190"/>
        <end position="2206"/>
    </location>
</feature>
<feature type="compositionally biased region" description="Basic and acidic residues" evidence="1">
    <location>
        <begin position="1479"/>
        <end position="1505"/>
    </location>
</feature>
<feature type="region of interest" description="Disordered" evidence="1">
    <location>
        <begin position="1474"/>
        <end position="1505"/>
    </location>
</feature>
<dbReference type="GO" id="GO:0000932">
    <property type="term" value="C:P-body"/>
    <property type="evidence" value="ECO:0007669"/>
    <property type="project" value="TreeGrafter"/>
</dbReference>
<feature type="region of interest" description="Disordered" evidence="1">
    <location>
        <begin position="933"/>
        <end position="1023"/>
    </location>
</feature>
<feature type="region of interest" description="Disordered" evidence="1">
    <location>
        <begin position="1"/>
        <end position="105"/>
    </location>
</feature>
<dbReference type="PANTHER" id="PTHR15728:SF0">
    <property type="entry name" value="PAN2-PAN3 DEADENYLATION COMPLEX CATALYTIC SUBUNIT PAN2"/>
    <property type="match status" value="1"/>
</dbReference>
<feature type="compositionally biased region" description="Polar residues" evidence="1">
    <location>
        <begin position="2009"/>
        <end position="2019"/>
    </location>
</feature>
<evidence type="ECO:0000259" key="2">
    <source>
        <dbReference type="SMART" id="SM00479"/>
    </source>
</evidence>
<dbReference type="InterPro" id="IPR028881">
    <property type="entry name" value="PAN2_UCH_dom"/>
</dbReference>
<dbReference type="GO" id="GO:0000289">
    <property type="term" value="P:nuclear-transcribed mRNA poly(A) tail shortening"/>
    <property type="evidence" value="ECO:0007669"/>
    <property type="project" value="TreeGrafter"/>
</dbReference>
<feature type="region of interest" description="Disordered" evidence="1">
    <location>
        <begin position="897"/>
        <end position="917"/>
    </location>
</feature>
<feature type="region of interest" description="Disordered" evidence="1">
    <location>
        <begin position="1780"/>
        <end position="1813"/>
    </location>
</feature>
<feature type="compositionally biased region" description="Basic and acidic residues" evidence="1">
    <location>
        <begin position="1865"/>
        <end position="1876"/>
    </location>
</feature>
<feature type="compositionally biased region" description="Basic and acidic residues" evidence="1">
    <location>
        <begin position="2158"/>
        <end position="2173"/>
    </location>
</feature>
<dbReference type="InterPro" id="IPR050785">
    <property type="entry name" value="PAN2-PAN3_catalytic_subunit"/>
</dbReference>
<dbReference type="Gene3D" id="3.90.70.10">
    <property type="entry name" value="Cysteine proteinases"/>
    <property type="match status" value="2"/>
</dbReference>
<feature type="region of interest" description="Disordered" evidence="1">
    <location>
        <begin position="418"/>
        <end position="446"/>
    </location>
</feature>